<evidence type="ECO:0000313" key="13">
    <source>
        <dbReference type="Proteomes" id="UP000279911"/>
    </source>
</evidence>
<dbReference type="NCBIfam" id="TIGR00229">
    <property type="entry name" value="sensory_box"/>
    <property type="match status" value="1"/>
</dbReference>
<evidence type="ECO:0000256" key="5">
    <source>
        <dbReference type="ARBA" id="ARBA00022741"/>
    </source>
</evidence>
<dbReference type="Pfam" id="PF00512">
    <property type="entry name" value="HisKA"/>
    <property type="match status" value="1"/>
</dbReference>
<dbReference type="SUPFAM" id="SSF55785">
    <property type="entry name" value="PYP-like sensor domain (PAS domain)"/>
    <property type="match status" value="1"/>
</dbReference>
<evidence type="ECO:0000259" key="10">
    <source>
        <dbReference type="PROSITE" id="PS50112"/>
    </source>
</evidence>
<dbReference type="Proteomes" id="UP000279911">
    <property type="component" value="Unassembled WGS sequence"/>
</dbReference>
<dbReference type="Pfam" id="PF13426">
    <property type="entry name" value="PAS_9"/>
    <property type="match status" value="1"/>
</dbReference>
<evidence type="ECO:0000256" key="4">
    <source>
        <dbReference type="ARBA" id="ARBA00022679"/>
    </source>
</evidence>
<dbReference type="EMBL" id="RSFW01000017">
    <property type="protein sequence ID" value="RSD26076.1"/>
    <property type="molecule type" value="Genomic_DNA"/>
</dbReference>
<dbReference type="InterPro" id="IPR004358">
    <property type="entry name" value="Sig_transdc_His_kin-like_C"/>
</dbReference>
<dbReference type="CDD" id="cd00082">
    <property type="entry name" value="HisKA"/>
    <property type="match status" value="1"/>
</dbReference>
<protein>
    <recommendedName>
        <fullName evidence="2">histidine kinase</fullName>
        <ecNumber evidence="2">2.7.13.3</ecNumber>
    </recommendedName>
</protein>
<dbReference type="Gene3D" id="3.30.450.20">
    <property type="entry name" value="PAS domain"/>
    <property type="match status" value="1"/>
</dbReference>
<dbReference type="SMART" id="SM00086">
    <property type="entry name" value="PAC"/>
    <property type="match status" value="1"/>
</dbReference>
<dbReference type="InterPro" id="IPR000014">
    <property type="entry name" value="PAS"/>
</dbReference>
<dbReference type="Gene3D" id="1.10.287.130">
    <property type="match status" value="1"/>
</dbReference>
<keyword evidence="3" id="KW-0597">Phosphoprotein</keyword>
<dbReference type="PROSITE" id="PS50109">
    <property type="entry name" value="HIS_KIN"/>
    <property type="match status" value="1"/>
</dbReference>
<dbReference type="CDD" id="cd00130">
    <property type="entry name" value="PAS"/>
    <property type="match status" value="1"/>
</dbReference>
<keyword evidence="7" id="KW-0067">ATP-binding</keyword>
<dbReference type="SMART" id="SM00387">
    <property type="entry name" value="HATPase_c"/>
    <property type="match status" value="1"/>
</dbReference>
<evidence type="ECO:0000313" key="12">
    <source>
        <dbReference type="EMBL" id="RSD26076.1"/>
    </source>
</evidence>
<comment type="catalytic activity">
    <reaction evidence="1">
        <text>ATP + protein L-histidine = ADP + protein N-phospho-L-histidine.</text>
        <dbReference type="EC" id="2.7.13.3"/>
    </reaction>
</comment>
<evidence type="ECO:0000259" key="11">
    <source>
        <dbReference type="PROSITE" id="PS50113"/>
    </source>
</evidence>
<dbReference type="OrthoDB" id="9815750at2"/>
<evidence type="ECO:0000256" key="3">
    <source>
        <dbReference type="ARBA" id="ARBA00022553"/>
    </source>
</evidence>
<evidence type="ECO:0000256" key="8">
    <source>
        <dbReference type="ARBA" id="ARBA00023012"/>
    </source>
</evidence>
<dbReference type="SMART" id="SM00388">
    <property type="entry name" value="HisKA"/>
    <property type="match status" value="1"/>
</dbReference>
<dbReference type="PROSITE" id="PS50112">
    <property type="entry name" value="PAS"/>
    <property type="match status" value="1"/>
</dbReference>
<dbReference type="RefSeq" id="WP_125480777.1">
    <property type="nucleotide sequence ID" value="NZ_RSFW01000017.1"/>
</dbReference>
<dbReference type="InterPro" id="IPR003661">
    <property type="entry name" value="HisK_dim/P_dom"/>
</dbReference>
<evidence type="ECO:0000256" key="2">
    <source>
        <dbReference type="ARBA" id="ARBA00012438"/>
    </source>
</evidence>
<accession>A0A427TNZ0</accession>
<dbReference type="InterPro" id="IPR036097">
    <property type="entry name" value="HisK_dim/P_sf"/>
</dbReference>
<dbReference type="SMART" id="SM00091">
    <property type="entry name" value="PAS"/>
    <property type="match status" value="1"/>
</dbReference>
<evidence type="ECO:0000256" key="6">
    <source>
        <dbReference type="ARBA" id="ARBA00022777"/>
    </source>
</evidence>
<organism evidence="12 13">
    <name type="scientific">Mesobacillus subterraneus</name>
    <dbReference type="NCBI Taxonomy" id="285983"/>
    <lineage>
        <taxon>Bacteria</taxon>
        <taxon>Bacillati</taxon>
        <taxon>Bacillota</taxon>
        <taxon>Bacilli</taxon>
        <taxon>Bacillales</taxon>
        <taxon>Bacillaceae</taxon>
        <taxon>Mesobacillus</taxon>
    </lineage>
</organism>
<dbReference type="InterPro" id="IPR005467">
    <property type="entry name" value="His_kinase_dom"/>
</dbReference>
<comment type="caution">
    <text evidence="12">The sequence shown here is derived from an EMBL/GenBank/DDBJ whole genome shotgun (WGS) entry which is preliminary data.</text>
</comment>
<dbReference type="InterPro" id="IPR001610">
    <property type="entry name" value="PAC"/>
</dbReference>
<dbReference type="AlphaFoldDB" id="A0A427TNZ0"/>
<dbReference type="InterPro" id="IPR035965">
    <property type="entry name" value="PAS-like_dom_sf"/>
</dbReference>
<gene>
    <name evidence="12" type="ORF">EJA10_14695</name>
</gene>
<sequence length="519" mass="59976">MNKEIEYIGRKFKELSEDIFKKIKTPLGEENFNNPIFTKKDFSGISEKNLFIHLGQFLINPNERHKNNLIAFVEAFGLKLIKSKASLDQSINFVYLTRCSIMDLLEQELLQNRISISSFFEVLKIIEYSYQLISKTLLNIYNEELLFIKLALDESKEDLKMTLRELADLERVLNEATIFAITDREDKILYANDNFCDLYKYTRDELLGKKHEVYSSNFHPPSFFHEIWETIQGGEVWKGDILNQAKDGTQYWLDTTIVPFVDSNGERYKHISIQYDITEKRKTEETLRKTEKLAMIGQLAAGFAHEIRNPLTTIRGFVQLLSANEIEPNYASTILDEIDRINFIVSEFMVFAKPHQIYFSECNIKSILTSVVKFIEPEAIMKNVKIKYHFPAEDVVIYGEKNQLKQVFLNIIKNSIEAMPTGGKIDIMIERTDQNISITIKDNGMGMESDQVKKLGEPFFTTKQDGNGLGLMVSYKIIQNHNGSVEVKSKSNTGTTFKITFKTQMNKEKTYSSNITENE</sequence>
<name>A0A427TNZ0_9BACI</name>
<dbReference type="SUPFAM" id="SSF47384">
    <property type="entry name" value="Homodimeric domain of signal transducing histidine kinase"/>
    <property type="match status" value="1"/>
</dbReference>
<dbReference type="GO" id="GO:0000155">
    <property type="term" value="F:phosphorelay sensor kinase activity"/>
    <property type="evidence" value="ECO:0007669"/>
    <property type="project" value="InterPro"/>
</dbReference>
<dbReference type="Pfam" id="PF02518">
    <property type="entry name" value="HATPase_c"/>
    <property type="match status" value="1"/>
</dbReference>
<dbReference type="InterPro" id="IPR003594">
    <property type="entry name" value="HATPase_dom"/>
</dbReference>
<evidence type="ECO:0000259" key="9">
    <source>
        <dbReference type="PROSITE" id="PS50109"/>
    </source>
</evidence>
<dbReference type="PANTHER" id="PTHR43065">
    <property type="entry name" value="SENSOR HISTIDINE KINASE"/>
    <property type="match status" value="1"/>
</dbReference>
<dbReference type="SUPFAM" id="SSF55874">
    <property type="entry name" value="ATPase domain of HSP90 chaperone/DNA topoisomerase II/histidine kinase"/>
    <property type="match status" value="1"/>
</dbReference>
<feature type="domain" description="Histidine kinase" evidence="9">
    <location>
        <begin position="302"/>
        <end position="505"/>
    </location>
</feature>
<feature type="domain" description="PAC" evidence="11">
    <location>
        <begin position="235"/>
        <end position="289"/>
    </location>
</feature>
<keyword evidence="8" id="KW-0902">Two-component regulatory system</keyword>
<keyword evidence="5" id="KW-0547">Nucleotide-binding</keyword>
<feature type="domain" description="PAS" evidence="10">
    <location>
        <begin position="165"/>
        <end position="220"/>
    </location>
</feature>
<dbReference type="EC" id="2.7.13.3" evidence="2"/>
<reference evidence="13" key="1">
    <citation type="submission" date="2018-12" db="EMBL/GenBank/DDBJ databases">
        <title>Bacillus chawlae sp. nov., Bacillus glennii sp. nov., and Bacillus saganii sp. nov. Isolated from the Vehicle Assembly Building at Kennedy Space Center where the Viking Spacecraft were Assembled.</title>
        <authorList>
            <person name="Seuylemezian A."/>
            <person name="Vaishampayan P."/>
        </authorList>
    </citation>
    <scope>NUCLEOTIDE SEQUENCE [LARGE SCALE GENOMIC DNA]</scope>
    <source>
        <strain evidence="13">DSM 13966</strain>
    </source>
</reference>
<evidence type="ECO:0000256" key="7">
    <source>
        <dbReference type="ARBA" id="ARBA00022840"/>
    </source>
</evidence>
<proteinExistence type="predicted"/>
<dbReference type="InterPro" id="IPR036890">
    <property type="entry name" value="HATPase_C_sf"/>
</dbReference>
<evidence type="ECO:0000256" key="1">
    <source>
        <dbReference type="ARBA" id="ARBA00000085"/>
    </source>
</evidence>
<dbReference type="PRINTS" id="PR00344">
    <property type="entry name" value="BCTRLSENSOR"/>
</dbReference>
<dbReference type="Gene3D" id="3.30.565.10">
    <property type="entry name" value="Histidine kinase-like ATPase, C-terminal domain"/>
    <property type="match status" value="1"/>
</dbReference>
<dbReference type="InterPro" id="IPR000700">
    <property type="entry name" value="PAS-assoc_C"/>
</dbReference>
<dbReference type="PROSITE" id="PS50113">
    <property type="entry name" value="PAC"/>
    <property type="match status" value="1"/>
</dbReference>
<dbReference type="PANTHER" id="PTHR43065:SF34">
    <property type="entry name" value="SPORULATION KINASE A"/>
    <property type="match status" value="1"/>
</dbReference>
<keyword evidence="6" id="KW-0418">Kinase</keyword>
<keyword evidence="4" id="KW-0808">Transferase</keyword>
<dbReference type="GO" id="GO:0005524">
    <property type="term" value="F:ATP binding"/>
    <property type="evidence" value="ECO:0007669"/>
    <property type="project" value="UniProtKB-KW"/>
</dbReference>